<accession>A0A6S7G2W4</accession>
<dbReference type="Proteomes" id="UP001152795">
    <property type="component" value="Unassembled WGS sequence"/>
</dbReference>
<evidence type="ECO:0000313" key="1">
    <source>
        <dbReference type="EMBL" id="CAB3986268.1"/>
    </source>
</evidence>
<dbReference type="PANTHER" id="PTHR33198">
    <property type="entry name" value="ANK_REP_REGION DOMAIN-CONTAINING PROTEIN-RELATED"/>
    <property type="match status" value="1"/>
</dbReference>
<dbReference type="EMBL" id="CACRXK020000990">
    <property type="protein sequence ID" value="CAB3986268.1"/>
    <property type="molecule type" value="Genomic_DNA"/>
</dbReference>
<reference evidence="1" key="1">
    <citation type="submission" date="2020-04" db="EMBL/GenBank/DDBJ databases">
        <authorList>
            <person name="Alioto T."/>
            <person name="Alioto T."/>
            <person name="Gomez Garrido J."/>
        </authorList>
    </citation>
    <scope>NUCLEOTIDE SEQUENCE</scope>
    <source>
        <strain evidence="1">A484AB</strain>
    </source>
</reference>
<keyword evidence="2" id="KW-1185">Reference proteome</keyword>
<dbReference type="PANTHER" id="PTHR33198:SF20">
    <property type="entry name" value="RETROTRANSPOSON GAG DOMAIN-CONTAINING PROTEIN"/>
    <property type="match status" value="1"/>
</dbReference>
<protein>
    <submittedName>
        <fullName evidence="1">Uncharacterized protein</fullName>
    </submittedName>
</protein>
<proteinExistence type="predicted"/>
<name>A0A6S7G2W4_PARCT</name>
<gene>
    <name evidence="1" type="ORF">PACLA_8A012552</name>
</gene>
<organism evidence="1 2">
    <name type="scientific">Paramuricea clavata</name>
    <name type="common">Red gorgonian</name>
    <name type="synonym">Violescent sea-whip</name>
    <dbReference type="NCBI Taxonomy" id="317549"/>
    <lineage>
        <taxon>Eukaryota</taxon>
        <taxon>Metazoa</taxon>
        <taxon>Cnidaria</taxon>
        <taxon>Anthozoa</taxon>
        <taxon>Octocorallia</taxon>
        <taxon>Malacalcyonacea</taxon>
        <taxon>Plexauridae</taxon>
        <taxon>Paramuricea</taxon>
    </lineage>
</organism>
<dbReference type="AlphaFoldDB" id="A0A6S7G2W4"/>
<sequence>MATGFTPPTTNWNASDIPDEFNSFKQYCNLVFDGPFLKKTEKENASYILLWIGRQGVDIYNSFVWENEQDKVNPKAIWEKYEKHLAPRTNYTLARFQLQQLRQEPNENIDDFMTRCRNQAAKCKFQDQQKTNERLTEQFVIGTRHKKAQEKILEKDENLSLDEAIHYARTYEATIPMLLN</sequence>
<comment type="caution">
    <text evidence="1">The sequence shown here is derived from an EMBL/GenBank/DDBJ whole genome shotgun (WGS) entry which is preliminary data.</text>
</comment>
<dbReference type="OrthoDB" id="5987901at2759"/>
<evidence type="ECO:0000313" key="2">
    <source>
        <dbReference type="Proteomes" id="UP001152795"/>
    </source>
</evidence>